<organism evidence="1 2">
    <name type="scientific">Streptomyces actinomycinicus</name>
    <dbReference type="NCBI Taxonomy" id="1695166"/>
    <lineage>
        <taxon>Bacteria</taxon>
        <taxon>Bacillati</taxon>
        <taxon>Actinomycetota</taxon>
        <taxon>Actinomycetes</taxon>
        <taxon>Kitasatosporales</taxon>
        <taxon>Streptomycetaceae</taxon>
        <taxon>Streptomyces</taxon>
    </lineage>
</organism>
<name>A0A937JSJ1_9ACTN</name>
<sequence>MIDTATREDATSALEALRNGIETLGCANRFAVWDSEFRYDGRLRVPVGVKITRVRYAYLGNDKAETEAVQLLRGSMGVDQQYEVIDLTFLADSDVITFTLRGDLNVDAAPDKGQYSKTYPILVKVDLSNGETRTASPQVEVLWPEYIPDQGRIGRPFVRLPWDYVWGGNPNSQAGFGYVADSGYIPGDKLIVDLVNPRQGRDVPGSHSDFVYYQLVHEDGTPSRLTATPRMLKVEGHADAGTGRKQTLGVIDLREAGDKPGYYRFLVWPQATDSSGEASATSWDPSKPEDAFQVGSVYYRYTAPHGAGFSVRPGGPPDVRLDSDHSVGYPGVRLEAQDGPVPLQSVRVTLPQGMGLQFAEEGNPGYQLTVQDADGTVKSYQGQLSRDGQTLTFEKVDLFLLARGSRSTVWVAVKATDATTAGRTSLTFQVGSQGSQSTPIEVS</sequence>
<dbReference type="AlphaFoldDB" id="A0A937JSJ1"/>
<gene>
    <name evidence="1" type="ORF">JK359_37215</name>
</gene>
<keyword evidence="2" id="KW-1185">Reference proteome</keyword>
<protein>
    <submittedName>
        <fullName evidence="1">Uncharacterized protein</fullName>
    </submittedName>
</protein>
<dbReference type="EMBL" id="JAERRK010000035">
    <property type="protein sequence ID" value="MBL1087521.1"/>
    <property type="molecule type" value="Genomic_DNA"/>
</dbReference>
<proteinExistence type="predicted"/>
<dbReference type="RefSeq" id="WP_201844062.1">
    <property type="nucleotide sequence ID" value="NZ_JAERRK010000035.1"/>
</dbReference>
<evidence type="ECO:0000313" key="1">
    <source>
        <dbReference type="EMBL" id="MBL1087521.1"/>
    </source>
</evidence>
<dbReference type="Proteomes" id="UP000661858">
    <property type="component" value="Unassembled WGS sequence"/>
</dbReference>
<comment type="caution">
    <text evidence="1">The sequence shown here is derived from an EMBL/GenBank/DDBJ whole genome shotgun (WGS) entry which is preliminary data.</text>
</comment>
<reference evidence="1" key="1">
    <citation type="submission" date="2021-01" db="EMBL/GenBank/DDBJ databases">
        <title>WGS of actinomycetes isolated from Thailand.</title>
        <authorList>
            <person name="Thawai C."/>
        </authorList>
    </citation>
    <scope>NUCLEOTIDE SEQUENCE</scope>
    <source>
        <strain evidence="1">RCU-197</strain>
    </source>
</reference>
<evidence type="ECO:0000313" key="2">
    <source>
        <dbReference type="Proteomes" id="UP000661858"/>
    </source>
</evidence>
<accession>A0A937JSJ1</accession>